<organism evidence="6 7">
    <name type="scientific">Plasticicumulans lactativorans</name>
    <dbReference type="NCBI Taxonomy" id="1133106"/>
    <lineage>
        <taxon>Bacteria</taxon>
        <taxon>Pseudomonadati</taxon>
        <taxon>Pseudomonadota</taxon>
        <taxon>Gammaproteobacteria</taxon>
        <taxon>Candidatus Competibacteraceae</taxon>
        <taxon>Plasticicumulans</taxon>
    </lineage>
</organism>
<dbReference type="InterPro" id="IPR000524">
    <property type="entry name" value="Tscrpt_reg_HTH_GntR"/>
</dbReference>
<dbReference type="EMBL" id="SLWY01000006">
    <property type="protein sequence ID" value="TCO81909.1"/>
    <property type="molecule type" value="Genomic_DNA"/>
</dbReference>
<dbReference type="GO" id="GO:0003700">
    <property type="term" value="F:DNA-binding transcription factor activity"/>
    <property type="evidence" value="ECO:0007669"/>
    <property type="project" value="InterPro"/>
</dbReference>
<evidence type="ECO:0000256" key="2">
    <source>
        <dbReference type="ARBA" id="ARBA00023125"/>
    </source>
</evidence>
<feature type="domain" description="HTH gntR-type" evidence="5">
    <location>
        <begin position="24"/>
        <end position="91"/>
    </location>
</feature>
<dbReference type="PROSITE" id="PS50949">
    <property type="entry name" value="HTH_GNTR"/>
    <property type="match status" value="1"/>
</dbReference>
<evidence type="ECO:0000313" key="7">
    <source>
        <dbReference type="Proteomes" id="UP000295765"/>
    </source>
</evidence>
<dbReference type="OrthoDB" id="5243844at2"/>
<protein>
    <submittedName>
        <fullName evidence="6">GntR family transcriptional regulator</fullName>
    </submittedName>
</protein>
<keyword evidence="2" id="KW-0238">DNA-binding</keyword>
<dbReference type="SMART" id="SM00345">
    <property type="entry name" value="HTH_GNTR"/>
    <property type="match status" value="1"/>
</dbReference>
<dbReference type="InterPro" id="IPR036390">
    <property type="entry name" value="WH_DNA-bd_sf"/>
</dbReference>
<feature type="compositionally biased region" description="Polar residues" evidence="4">
    <location>
        <begin position="15"/>
        <end position="25"/>
    </location>
</feature>
<feature type="region of interest" description="Disordered" evidence="4">
    <location>
        <begin position="1"/>
        <end position="25"/>
    </location>
</feature>
<dbReference type="InterPro" id="IPR008920">
    <property type="entry name" value="TF_FadR/GntR_C"/>
</dbReference>
<dbReference type="CDD" id="cd07377">
    <property type="entry name" value="WHTH_GntR"/>
    <property type="match status" value="1"/>
</dbReference>
<accession>A0A4R2L619</accession>
<reference evidence="6 7" key="1">
    <citation type="submission" date="2019-03" db="EMBL/GenBank/DDBJ databases">
        <title>Genomic Encyclopedia of Type Strains, Phase IV (KMG-IV): sequencing the most valuable type-strain genomes for metagenomic binning, comparative biology and taxonomic classification.</title>
        <authorList>
            <person name="Goeker M."/>
        </authorList>
    </citation>
    <scope>NUCLEOTIDE SEQUENCE [LARGE SCALE GENOMIC DNA]</scope>
    <source>
        <strain evidence="6 7">DSM 25287</strain>
    </source>
</reference>
<keyword evidence="1" id="KW-0805">Transcription regulation</keyword>
<dbReference type="PANTHER" id="PTHR43537:SF53">
    <property type="entry name" value="HTH-TYPE TRANSCRIPTIONAL REPRESSOR NANR"/>
    <property type="match status" value="1"/>
</dbReference>
<dbReference type="InterPro" id="IPR036388">
    <property type="entry name" value="WH-like_DNA-bd_sf"/>
</dbReference>
<gene>
    <name evidence="6" type="ORF">EV699_1063</name>
</gene>
<dbReference type="InterPro" id="IPR011711">
    <property type="entry name" value="GntR_C"/>
</dbReference>
<evidence type="ECO:0000256" key="4">
    <source>
        <dbReference type="SAM" id="MobiDB-lite"/>
    </source>
</evidence>
<dbReference type="Proteomes" id="UP000295765">
    <property type="component" value="Unassembled WGS sequence"/>
</dbReference>
<comment type="caution">
    <text evidence="6">The sequence shown here is derived from an EMBL/GenBank/DDBJ whole genome shotgun (WGS) entry which is preliminary data.</text>
</comment>
<dbReference type="GO" id="GO:0003677">
    <property type="term" value="F:DNA binding"/>
    <property type="evidence" value="ECO:0007669"/>
    <property type="project" value="UniProtKB-KW"/>
</dbReference>
<dbReference type="RefSeq" id="WP_132539932.1">
    <property type="nucleotide sequence ID" value="NZ_SLWY01000006.1"/>
</dbReference>
<sequence>MSASEGKVRREIAVTRSNGRGSAKQSPERIVEAIVAAIGEHRLAPGTKLGEEHLGEIFGVSRTIVRAALVRLANTRVVTIEPNRGAFVAQPSVREAREVFDARRVIETALIRRLAGVCDAAALAGLRRHLEQEDVARTAGDRRSAVKLSGDFHLKLAELAGNETLLELLRELVLRSSLVVMLYEYDGRTACAPDEHTRLVAAIATGDAEAAARLMAEHLDHVEAGLSLDDKGDAAVDLREVFSAFTG</sequence>
<dbReference type="SUPFAM" id="SSF48008">
    <property type="entry name" value="GntR ligand-binding domain-like"/>
    <property type="match status" value="1"/>
</dbReference>
<feature type="compositionally biased region" description="Basic and acidic residues" evidence="4">
    <location>
        <begin position="1"/>
        <end position="13"/>
    </location>
</feature>
<name>A0A4R2L619_9GAMM</name>
<dbReference type="Gene3D" id="1.20.120.530">
    <property type="entry name" value="GntR ligand-binding domain-like"/>
    <property type="match status" value="1"/>
</dbReference>
<dbReference type="PANTHER" id="PTHR43537">
    <property type="entry name" value="TRANSCRIPTIONAL REGULATOR, GNTR FAMILY"/>
    <property type="match status" value="1"/>
</dbReference>
<dbReference type="SMART" id="SM00895">
    <property type="entry name" value="FCD"/>
    <property type="match status" value="1"/>
</dbReference>
<evidence type="ECO:0000313" key="6">
    <source>
        <dbReference type="EMBL" id="TCO81909.1"/>
    </source>
</evidence>
<evidence type="ECO:0000259" key="5">
    <source>
        <dbReference type="PROSITE" id="PS50949"/>
    </source>
</evidence>
<keyword evidence="7" id="KW-1185">Reference proteome</keyword>
<dbReference type="Pfam" id="PF00392">
    <property type="entry name" value="GntR"/>
    <property type="match status" value="1"/>
</dbReference>
<evidence type="ECO:0000256" key="1">
    <source>
        <dbReference type="ARBA" id="ARBA00023015"/>
    </source>
</evidence>
<proteinExistence type="predicted"/>
<dbReference type="Pfam" id="PF07729">
    <property type="entry name" value="FCD"/>
    <property type="match status" value="1"/>
</dbReference>
<keyword evidence="3" id="KW-0804">Transcription</keyword>
<dbReference type="Gene3D" id="1.10.10.10">
    <property type="entry name" value="Winged helix-like DNA-binding domain superfamily/Winged helix DNA-binding domain"/>
    <property type="match status" value="1"/>
</dbReference>
<dbReference type="AlphaFoldDB" id="A0A4R2L619"/>
<evidence type="ECO:0000256" key="3">
    <source>
        <dbReference type="ARBA" id="ARBA00023163"/>
    </source>
</evidence>
<dbReference type="SUPFAM" id="SSF46785">
    <property type="entry name" value="Winged helix' DNA-binding domain"/>
    <property type="match status" value="1"/>
</dbReference>